<dbReference type="Proteomes" id="UP001519863">
    <property type="component" value="Unassembled WGS sequence"/>
</dbReference>
<proteinExistence type="predicted"/>
<dbReference type="EMBL" id="JAHXZI010000009">
    <property type="protein sequence ID" value="MBW6435837.1"/>
    <property type="molecule type" value="Genomic_DNA"/>
</dbReference>
<name>A0ABS7B4N6_9ACTN</name>
<dbReference type="RefSeq" id="WP_220145253.1">
    <property type="nucleotide sequence ID" value="NZ_JAHXZI010000009.1"/>
</dbReference>
<feature type="domain" description="NAD-dependent epimerase/dehydratase" evidence="2">
    <location>
        <begin position="3"/>
        <end position="103"/>
    </location>
</feature>
<organism evidence="3 4">
    <name type="scientific">Actinoplanes hulinensis</name>
    <dbReference type="NCBI Taxonomy" id="1144547"/>
    <lineage>
        <taxon>Bacteria</taxon>
        <taxon>Bacillati</taxon>
        <taxon>Actinomycetota</taxon>
        <taxon>Actinomycetes</taxon>
        <taxon>Micromonosporales</taxon>
        <taxon>Micromonosporaceae</taxon>
        <taxon>Actinoplanes</taxon>
    </lineage>
</organism>
<evidence type="ECO:0000259" key="2">
    <source>
        <dbReference type="Pfam" id="PF01370"/>
    </source>
</evidence>
<keyword evidence="4" id="KW-1185">Reference proteome</keyword>
<accession>A0ABS7B4N6</accession>
<sequence>MRIIVFGATGMVGQGVLEACLRDGAVTEVLVVGRSSTGRTHPKLREIRHADFTDFTPIQDQLTGYDACFFCLGVSALGMSEAAYRAITVDVTLAAARTLLAANPELTFCYVSGAGTDGTGKTRMMWARVKGELENTLLQMSPRAHMFRPAFILPLPGGKAKTKSYVLLYRIVTPLYPVLRRLAPRFVTTSLILGEAMLETARGNAPHRVLETGDINEVAASQTPAS</sequence>
<dbReference type="Gene3D" id="3.40.50.720">
    <property type="entry name" value="NAD(P)-binding Rossmann-like Domain"/>
    <property type="match status" value="1"/>
</dbReference>
<comment type="caution">
    <text evidence="3">The sequence shown here is derived from an EMBL/GenBank/DDBJ whole genome shotgun (WGS) entry which is preliminary data.</text>
</comment>
<comment type="subcellular location">
    <subcellularLocation>
        <location evidence="1">Membrane</location>
    </subcellularLocation>
</comment>
<gene>
    <name evidence="3" type="ORF">KZ829_19025</name>
</gene>
<dbReference type="Pfam" id="PF01370">
    <property type="entry name" value="Epimerase"/>
    <property type="match status" value="1"/>
</dbReference>
<dbReference type="SUPFAM" id="SSF51735">
    <property type="entry name" value="NAD(P)-binding Rossmann-fold domains"/>
    <property type="match status" value="1"/>
</dbReference>
<dbReference type="PANTHER" id="PTHR14097">
    <property type="entry name" value="OXIDOREDUCTASE HTATIP2"/>
    <property type="match status" value="1"/>
</dbReference>
<dbReference type="InterPro" id="IPR001509">
    <property type="entry name" value="Epimerase_deHydtase"/>
</dbReference>
<evidence type="ECO:0000313" key="4">
    <source>
        <dbReference type="Proteomes" id="UP001519863"/>
    </source>
</evidence>
<dbReference type="PANTHER" id="PTHR14097:SF8">
    <property type="entry name" value="NAD(P)-BINDING DOMAIN-CONTAINING PROTEIN"/>
    <property type="match status" value="1"/>
</dbReference>
<dbReference type="InterPro" id="IPR036291">
    <property type="entry name" value="NAD(P)-bd_dom_sf"/>
</dbReference>
<evidence type="ECO:0000256" key="1">
    <source>
        <dbReference type="ARBA" id="ARBA00004370"/>
    </source>
</evidence>
<evidence type="ECO:0000313" key="3">
    <source>
        <dbReference type="EMBL" id="MBW6435837.1"/>
    </source>
</evidence>
<protein>
    <submittedName>
        <fullName evidence="3">NAD-dependent epimerase/dehydratase family protein</fullName>
    </submittedName>
</protein>
<reference evidence="3 4" key="1">
    <citation type="journal article" date="2013" name="Antonie Van Leeuwenhoek">
        <title>Actinoplanes hulinensis sp. nov., a novel actinomycete isolated from soybean root (Glycine max (L.) Merr).</title>
        <authorList>
            <person name="Shen Y."/>
            <person name="Liu C."/>
            <person name="Wang X."/>
            <person name="Zhao J."/>
            <person name="Jia F."/>
            <person name="Zhang Y."/>
            <person name="Wang L."/>
            <person name="Yang D."/>
            <person name="Xiang W."/>
        </authorList>
    </citation>
    <scope>NUCLEOTIDE SEQUENCE [LARGE SCALE GENOMIC DNA]</scope>
    <source>
        <strain evidence="3 4">NEAU-M9</strain>
    </source>
</reference>